<comment type="catalytic activity">
    <reaction evidence="9 10">
        <text>uridine(1498) in 16S rRNA + S-adenosyl-L-methionine = N(3)-methyluridine(1498) in 16S rRNA + S-adenosyl-L-homocysteine + H(+)</text>
        <dbReference type="Rhea" id="RHEA:42920"/>
        <dbReference type="Rhea" id="RHEA-COMP:10283"/>
        <dbReference type="Rhea" id="RHEA-COMP:10284"/>
        <dbReference type="ChEBI" id="CHEBI:15378"/>
        <dbReference type="ChEBI" id="CHEBI:57856"/>
        <dbReference type="ChEBI" id="CHEBI:59789"/>
        <dbReference type="ChEBI" id="CHEBI:65315"/>
        <dbReference type="ChEBI" id="CHEBI:74502"/>
        <dbReference type="EC" id="2.1.1.193"/>
    </reaction>
</comment>
<dbReference type="InterPro" id="IPR029028">
    <property type="entry name" value="Alpha/beta_knot_MTases"/>
</dbReference>
<reference evidence="13 14" key="1">
    <citation type="submission" date="2016-08" db="EMBL/GenBank/DDBJ databases">
        <authorList>
            <person name="Seilhamer J.J."/>
        </authorList>
    </citation>
    <scope>NUCLEOTIDE SEQUENCE [LARGE SCALE GENOMIC DNA]</scope>
    <source>
        <strain evidence="13">ING2-E5A</strain>
    </source>
</reference>
<dbReference type="SUPFAM" id="SSF75217">
    <property type="entry name" value="alpha/beta knot"/>
    <property type="match status" value="1"/>
</dbReference>
<dbReference type="EC" id="2.1.1.193" evidence="10"/>
<evidence type="ECO:0000256" key="4">
    <source>
        <dbReference type="ARBA" id="ARBA00022552"/>
    </source>
</evidence>
<evidence type="ECO:0000256" key="7">
    <source>
        <dbReference type="ARBA" id="ARBA00022691"/>
    </source>
</evidence>
<gene>
    <name evidence="13" type="primary">rsmE</name>
    <name evidence="13" type="ORF">ING2E5A_1593</name>
</gene>
<evidence type="ECO:0000259" key="11">
    <source>
        <dbReference type="Pfam" id="PF04452"/>
    </source>
</evidence>
<keyword evidence="5 10" id="KW-0489">Methyltransferase</keyword>
<evidence type="ECO:0000259" key="12">
    <source>
        <dbReference type="Pfam" id="PF20260"/>
    </source>
</evidence>
<name>A0A1G4G7G3_9BACT</name>
<dbReference type="Pfam" id="PF20260">
    <property type="entry name" value="PUA_4"/>
    <property type="match status" value="1"/>
</dbReference>
<sequence length="236" mass="26842">MADTFFYSPGIRVSQQLPEQESQHCVKVLRMKEGDKLTVTDGKGFFYPCTLLQAHPKHCIVSIDEEIPRPKSWDFTLHIAFAPTKNIDRIEWFAEKATELGVDRFSPLLCRFSERKELKGERVEKIVVSAMKQSQQAVMPIIDPMIPFRQFVENPFTGRKFIAHCRPDPNKMALAKTCRKGEDALILIGPEGDFSEEEVQQALDLGFEPVSLGENRLRTETASLLACHTIHVLNAR</sequence>
<keyword evidence="3 10" id="KW-0963">Cytoplasm</keyword>
<dbReference type="InterPro" id="IPR029026">
    <property type="entry name" value="tRNA_m1G_MTases_N"/>
</dbReference>
<evidence type="ECO:0000256" key="1">
    <source>
        <dbReference type="ARBA" id="ARBA00004496"/>
    </source>
</evidence>
<keyword evidence="6 10" id="KW-0808">Transferase</keyword>
<keyword evidence="4 10" id="KW-0698">rRNA processing</keyword>
<dbReference type="Gene3D" id="3.40.1280.10">
    <property type="match status" value="1"/>
</dbReference>
<organism evidence="13 14">
    <name type="scientific">Petrimonas mucosa</name>
    <dbReference type="NCBI Taxonomy" id="1642646"/>
    <lineage>
        <taxon>Bacteria</taxon>
        <taxon>Pseudomonadati</taxon>
        <taxon>Bacteroidota</taxon>
        <taxon>Bacteroidia</taxon>
        <taxon>Bacteroidales</taxon>
        <taxon>Dysgonomonadaceae</taxon>
        <taxon>Petrimonas</taxon>
    </lineage>
</organism>
<dbReference type="NCBIfam" id="NF008702">
    <property type="entry name" value="PRK11713.6-1"/>
    <property type="match status" value="1"/>
</dbReference>
<evidence type="ECO:0000313" key="13">
    <source>
        <dbReference type="EMBL" id="SCM57964.1"/>
    </source>
</evidence>
<dbReference type="InterPro" id="IPR046887">
    <property type="entry name" value="RsmE_PUA-like"/>
</dbReference>
<protein>
    <recommendedName>
        <fullName evidence="10">Ribosomal RNA small subunit methyltransferase E</fullName>
        <ecNumber evidence="10">2.1.1.193</ecNumber>
    </recommendedName>
</protein>
<keyword evidence="7 10" id="KW-0949">S-adenosyl-L-methionine</keyword>
<accession>A0A1G4G7G3</accession>
<dbReference type="GO" id="GO:0070042">
    <property type="term" value="F:rRNA (uridine-N3-)-methyltransferase activity"/>
    <property type="evidence" value="ECO:0007669"/>
    <property type="project" value="TreeGrafter"/>
</dbReference>
<comment type="function">
    <text evidence="8 10">Specifically methylates the N3 position of the uracil ring of uridine 1498 (m3U1498) in 16S rRNA. Acts on the fully assembled 30S ribosomal subunit.</text>
</comment>
<feature type="domain" description="Ribosomal RNA small subunit methyltransferase E methyltransferase" evidence="11">
    <location>
        <begin position="74"/>
        <end position="230"/>
    </location>
</feature>
<evidence type="ECO:0000256" key="2">
    <source>
        <dbReference type="ARBA" id="ARBA00005528"/>
    </source>
</evidence>
<proteinExistence type="inferred from homology"/>
<dbReference type="PIRSF" id="PIRSF015601">
    <property type="entry name" value="MTase_slr0722"/>
    <property type="match status" value="1"/>
</dbReference>
<evidence type="ECO:0000256" key="8">
    <source>
        <dbReference type="ARBA" id="ARBA00025699"/>
    </source>
</evidence>
<dbReference type="GO" id="GO:0070475">
    <property type="term" value="P:rRNA base methylation"/>
    <property type="evidence" value="ECO:0007669"/>
    <property type="project" value="TreeGrafter"/>
</dbReference>
<dbReference type="InterPro" id="IPR046886">
    <property type="entry name" value="RsmE_MTase_dom"/>
</dbReference>
<comment type="similarity">
    <text evidence="2 10">Belongs to the RNA methyltransferase RsmE family.</text>
</comment>
<dbReference type="EMBL" id="LT608328">
    <property type="protein sequence ID" value="SCM57964.1"/>
    <property type="molecule type" value="Genomic_DNA"/>
</dbReference>
<feature type="domain" description="Ribosomal RNA small subunit methyltransferase E PUA-like" evidence="12">
    <location>
        <begin position="17"/>
        <end position="63"/>
    </location>
</feature>
<dbReference type="PANTHER" id="PTHR30027">
    <property type="entry name" value="RIBOSOMAL RNA SMALL SUBUNIT METHYLTRANSFERASE E"/>
    <property type="match status" value="1"/>
</dbReference>
<dbReference type="RefSeq" id="WP_071136897.1">
    <property type="nucleotide sequence ID" value="NZ_JAQVII010000013.1"/>
</dbReference>
<keyword evidence="14" id="KW-1185">Reference proteome</keyword>
<dbReference type="Pfam" id="PF04452">
    <property type="entry name" value="Methyltrans_RNA"/>
    <property type="match status" value="1"/>
</dbReference>
<evidence type="ECO:0000313" key="14">
    <source>
        <dbReference type="Proteomes" id="UP000178485"/>
    </source>
</evidence>
<dbReference type="PANTHER" id="PTHR30027:SF3">
    <property type="entry name" value="16S RRNA (URACIL(1498)-N(3))-METHYLTRANSFERASE"/>
    <property type="match status" value="1"/>
</dbReference>
<dbReference type="GO" id="GO:0005737">
    <property type="term" value="C:cytoplasm"/>
    <property type="evidence" value="ECO:0007669"/>
    <property type="project" value="UniProtKB-SubCell"/>
</dbReference>
<dbReference type="STRING" id="1642646.ING2E5A_1593"/>
<evidence type="ECO:0000256" key="6">
    <source>
        <dbReference type="ARBA" id="ARBA00022679"/>
    </source>
</evidence>
<comment type="subcellular location">
    <subcellularLocation>
        <location evidence="1 10">Cytoplasm</location>
    </subcellularLocation>
</comment>
<dbReference type="NCBIfam" id="TIGR00046">
    <property type="entry name" value="RsmE family RNA methyltransferase"/>
    <property type="match status" value="1"/>
</dbReference>
<dbReference type="Gene3D" id="2.40.240.20">
    <property type="entry name" value="Hypothetical PUA domain-like, domain 1"/>
    <property type="match status" value="1"/>
</dbReference>
<dbReference type="CDD" id="cd18084">
    <property type="entry name" value="RsmE-like"/>
    <property type="match status" value="1"/>
</dbReference>
<dbReference type="KEGG" id="pmuc:ING2E5A_1593"/>
<dbReference type="Proteomes" id="UP000178485">
    <property type="component" value="Chromosome i"/>
</dbReference>
<evidence type="ECO:0000256" key="5">
    <source>
        <dbReference type="ARBA" id="ARBA00022603"/>
    </source>
</evidence>
<dbReference type="SUPFAM" id="SSF88697">
    <property type="entry name" value="PUA domain-like"/>
    <property type="match status" value="1"/>
</dbReference>
<evidence type="ECO:0000256" key="3">
    <source>
        <dbReference type="ARBA" id="ARBA00022490"/>
    </source>
</evidence>
<dbReference type="InterPro" id="IPR015947">
    <property type="entry name" value="PUA-like_sf"/>
</dbReference>
<dbReference type="AlphaFoldDB" id="A0A1G4G7G3"/>
<evidence type="ECO:0000256" key="9">
    <source>
        <dbReference type="ARBA" id="ARBA00047944"/>
    </source>
</evidence>
<evidence type="ECO:0000256" key="10">
    <source>
        <dbReference type="PIRNR" id="PIRNR015601"/>
    </source>
</evidence>
<dbReference type="InterPro" id="IPR006700">
    <property type="entry name" value="RsmE"/>
</dbReference>